<gene>
    <name evidence="3" type="ORF">ACFFUV_21980</name>
</gene>
<comment type="caution">
    <text evidence="3">The sequence shown here is derived from an EMBL/GenBank/DDBJ whole genome shotgun (WGS) entry which is preliminary data.</text>
</comment>
<evidence type="ECO:0000313" key="4">
    <source>
        <dbReference type="Proteomes" id="UP001589645"/>
    </source>
</evidence>
<dbReference type="InterPro" id="IPR047057">
    <property type="entry name" value="MerR_fam"/>
</dbReference>
<feature type="domain" description="HTH merR-type" evidence="2">
    <location>
        <begin position="1"/>
        <end position="69"/>
    </location>
</feature>
<dbReference type="InterPro" id="IPR009061">
    <property type="entry name" value="DNA-bd_dom_put_sf"/>
</dbReference>
<organism evidence="3 4">
    <name type="scientific">Vibrio olivae</name>
    <dbReference type="NCBI Taxonomy" id="1243002"/>
    <lineage>
        <taxon>Bacteria</taxon>
        <taxon>Pseudomonadati</taxon>
        <taxon>Pseudomonadota</taxon>
        <taxon>Gammaproteobacteria</taxon>
        <taxon>Vibrionales</taxon>
        <taxon>Vibrionaceae</taxon>
        <taxon>Vibrio</taxon>
    </lineage>
</organism>
<reference evidence="3 4" key="1">
    <citation type="submission" date="2024-09" db="EMBL/GenBank/DDBJ databases">
        <authorList>
            <person name="Sun Q."/>
            <person name="Mori K."/>
        </authorList>
    </citation>
    <scope>NUCLEOTIDE SEQUENCE [LARGE SCALE GENOMIC DNA]</scope>
    <source>
        <strain evidence="3 4">CECT 8064</strain>
    </source>
</reference>
<accession>A0ABV5HU44</accession>
<dbReference type="CDD" id="cd01109">
    <property type="entry name" value="HTH_YyaN"/>
    <property type="match status" value="1"/>
</dbReference>
<dbReference type="SMART" id="SM00422">
    <property type="entry name" value="HTH_MERR"/>
    <property type="match status" value="1"/>
</dbReference>
<dbReference type="PRINTS" id="PR00040">
    <property type="entry name" value="HTHMERR"/>
</dbReference>
<proteinExistence type="predicted"/>
<dbReference type="RefSeq" id="WP_390197578.1">
    <property type="nucleotide sequence ID" value="NZ_JBHMEP010000015.1"/>
</dbReference>
<dbReference type="Gene3D" id="1.10.1660.10">
    <property type="match status" value="1"/>
</dbReference>
<dbReference type="Proteomes" id="UP001589645">
    <property type="component" value="Unassembled WGS sequence"/>
</dbReference>
<evidence type="ECO:0000259" key="2">
    <source>
        <dbReference type="PROSITE" id="PS50937"/>
    </source>
</evidence>
<name>A0ABV5HU44_9VIBR</name>
<dbReference type="PROSITE" id="PS50937">
    <property type="entry name" value="HTH_MERR_2"/>
    <property type="match status" value="1"/>
</dbReference>
<sequence length="118" mass="13684">MNMTEFSQRTGVSAHTLRYYEKIGLLRQVPRAPSGHRVFGEKELVWITFILRLKETGMPLEGILQYADLRAEGESTCSQRQALLEAHRDQLIEHIKTQQAHLQALEEKIYLYQSQKVS</sequence>
<evidence type="ECO:0000256" key="1">
    <source>
        <dbReference type="ARBA" id="ARBA00023125"/>
    </source>
</evidence>
<dbReference type="EMBL" id="JBHMEP010000015">
    <property type="protein sequence ID" value="MFB9137624.1"/>
    <property type="molecule type" value="Genomic_DNA"/>
</dbReference>
<dbReference type="PANTHER" id="PTHR30204:SF98">
    <property type="entry name" value="HTH-TYPE TRANSCRIPTIONAL REGULATOR ADHR"/>
    <property type="match status" value="1"/>
</dbReference>
<dbReference type="SUPFAM" id="SSF46955">
    <property type="entry name" value="Putative DNA-binding domain"/>
    <property type="match status" value="1"/>
</dbReference>
<keyword evidence="4" id="KW-1185">Reference proteome</keyword>
<dbReference type="PANTHER" id="PTHR30204">
    <property type="entry name" value="REDOX-CYCLING DRUG-SENSING TRANSCRIPTIONAL ACTIVATOR SOXR"/>
    <property type="match status" value="1"/>
</dbReference>
<evidence type="ECO:0000313" key="3">
    <source>
        <dbReference type="EMBL" id="MFB9137624.1"/>
    </source>
</evidence>
<keyword evidence="1" id="KW-0238">DNA-binding</keyword>
<dbReference type="Pfam" id="PF13411">
    <property type="entry name" value="MerR_1"/>
    <property type="match status" value="1"/>
</dbReference>
<protein>
    <submittedName>
        <fullName evidence="3">MerR family transcriptional regulator</fullName>
    </submittedName>
</protein>
<dbReference type="InterPro" id="IPR000551">
    <property type="entry name" value="MerR-type_HTH_dom"/>
</dbReference>